<evidence type="ECO:0000256" key="5">
    <source>
        <dbReference type="HAMAP-Rule" id="MF_01320"/>
    </source>
</evidence>
<dbReference type="InterPro" id="IPR012340">
    <property type="entry name" value="NA-bd_OB-fold"/>
</dbReference>
<dbReference type="PROSITE" id="PS00467">
    <property type="entry name" value="RIBOSOMAL_L2"/>
    <property type="match status" value="1"/>
</dbReference>
<dbReference type="InterPro" id="IPR014726">
    <property type="entry name" value="Ribosomal_uL2_dom3"/>
</dbReference>
<dbReference type="NCBIfam" id="TIGR01171">
    <property type="entry name" value="rplB_bact"/>
    <property type="match status" value="1"/>
</dbReference>
<feature type="compositionally biased region" description="Polar residues" evidence="6">
    <location>
        <begin position="8"/>
        <end position="19"/>
    </location>
</feature>
<evidence type="ECO:0000256" key="2">
    <source>
        <dbReference type="ARBA" id="ARBA00022730"/>
    </source>
</evidence>
<evidence type="ECO:0000313" key="9">
    <source>
        <dbReference type="EMBL" id="MDJ1181846.1"/>
    </source>
</evidence>
<gene>
    <name evidence="5 9" type="primary">rplB</name>
    <name evidence="5" type="synonym">rpl2</name>
    <name evidence="9" type="ORF">PMH09_01440</name>
</gene>
<comment type="similarity">
    <text evidence="1 5">Belongs to the universal ribosomal protein uL2 family.</text>
</comment>
<dbReference type="InterPro" id="IPR022669">
    <property type="entry name" value="Ribosomal_uL2_C"/>
</dbReference>
<dbReference type="Gene3D" id="2.30.30.30">
    <property type="match status" value="1"/>
</dbReference>
<evidence type="ECO:0000259" key="7">
    <source>
        <dbReference type="SMART" id="SM01382"/>
    </source>
</evidence>
<dbReference type="HAMAP" id="MF_01320_B">
    <property type="entry name" value="Ribosomal_uL2_B"/>
    <property type="match status" value="1"/>
</dbReference>
<dbReference type="PANTHER" id="PTHR13691:SF5">
    <property type="entry name" value="LARGE RIBOSOMAL SUBUNIT PROTEIN UL2M"/>
    <property type="match status" value="1"/>
</dbReference>
<name>A0ABT7BRM0_9CYAN</name>
<keyword evidence="3 5" id="KW-0689">Ribosomal protein</keyword>
<dbReference type="Pfam" id="PF03947">
    <property type="entry name" value="Ribosomal_L2_C"/>
    <property type="match status" value="1"/>
</dbReference>
<dbReference type="Gene3D" id="4.10.950.10">
    <property type="entry name" value="Ribosomal protein L2, domain 3"/>
    <property type="match status" value="1"/>
</dbReference>
<dbReference type="InterPro" id="IPR022671">
    <property type="entry name" value="Ribosomal_uL2_CS"/>
</dbReference>
<dbReference type="RefSeq" id="WP_283756496.1">
    <property type="nucleotide sequence ID" value="NZ_JAQOSQ010000001.1"/>
</dbReference>
<keyword evidence="4 5" id="KW-0687">Ribonucleoprotein</keyword>
<comment type="function">
    <text evidence="5">One of the primary rRNA binding proteins. Required for association of the 30S and 50S subunits to form the 70S ribosome, for tRNA binding and peptide bond formation. It has been suggested to have peptidyltransferase activity; this is somewhat controversial. Makes several contacts with the 16S rRNA in the 70S ribosome.</text>
</comment>
<dbReference type="PANTHER" id="PTHR13691">
    <property type="entry name" value="RIBOSOMAL PROTEIN L2"/>
    <property type="match status" value="1"/>
</dbReference>
<comment type="caution">
    <text evidence="9">The sequence shown here is derived from an EMBL/GenBank/DDBJ whole genome shotgun (WGS) entry which is preliminary data.</text>
</comment>
<dbReference type="InterPro" id="IPR008991">
    <property type="entry name" value="Translation_prot_SH3-like_sf"/>
</dbReference>
<organism evidence="9 10">
    <name type="scientific">Roseofilum casamattae BLCC-M143</name>
    <dbReference type="NCBI Taxonomy" id="3022442"/>
    <lineage>
        <taxon>Bacteria</taxon>
        <taxon>Bacillati</taxon>
        <taxon>Cyanobacteriota</taxon>
        <taxon>Cyanophyceae</taxon>
        <taxon>Desertifilales</taxon>
        <taxon>Desertifilaceae</taxon>
        <taxon>Roseofilum</taxon>
        <taxon>Roseofilum casamattae</taxon>
    </lineage>
</organism>
<evidence type="ECO:0000256" key="4">
    <source>
        <dbReference type="ARBA" id="ARBA00023274"/>
    </source>
</evidence>
<dbReference type="SUPFAM" id="SSF50249">
    <property type="entry name" value="Nucleic acid-binding proteins"/>
    <property type="match status" value="1"/>
</dbReference>
<evidence type="ECO:0000256" key="1">
    <source>
        <dbReference type="ARBA" id="ARBA00005636"/>
    </source>
</evidence>
<evidence type="ECO:0000256" key="3">
    <source>
        <dbReference type="ARBA" id="ARBA00022980"/>
    </source>
</evidence>
<dbReference type="SMART" id="SM01382">
    <property type="entry name" value="Ribosomal_L2_C"/>
    <property type="match status" value="1"/>
</dbReference>
<dbReference type="InterPro" id="IPR022666">
    <property type="entry name" value="Ribosomal_uL2_RNA-bd_dom"/>
</dbReference>
<feature type="region of interest" description="Disordered" evidence="6">
    <location>
        <begin position="207"/>
        <end position="287"/>
    </location>
</feature>
<feature type="compositionally biased region" description="Basic residues" evidence="6">
    <location>
        <begin position="209"/>
        <end position="219"/>
    </location>
</feature>
<dbReference type="SMART" id="SM01383">
    <property type="entry name" value="Ribosomal_L2"/>
    <property type="match status" value="1"/>
</dbReference>
<evidence type="ECO:0000259" key="8">
    <source>
        <dbReference type="SMART" id="SM01383"/>
    </source>
</evidence>
<keyword evidence="5" id="KW-0694">RNA-binding</keyword>
<reference evidence="9 10" key="1">
    <citation type="submission" date="2023-01" db="EMBL/GenBank/DDBJ databases">
        <title>Novel diversity within Roseofilum (Cyanobacteria; Desertifilaceae) from marine benthic mats with descriptions of four novel species.</title>
        <authorList>
            <person name="Wang Y."/>
            <person name="Berthold D.E."/>
            <person name="Hu J."/>
            <person name="Lefler F.W."/>
            <person name="Laughinghouse H.D. IV."/>
        </authorList>
    </citation>
    <scope>NUCLEOTIDE SEQUENCE [LARGE SCALE GENOMIC DNA]</scope>
    <source>
        <strain evidence="9 10">BLCC-M143</strain>
    </source>
</reference>
<dbReference type="InterPro" id="IPR014722">
    <property type="entry name" value="Rib_uL2_dom2"/>
</dbReference>
<keyword evidence="2 5" id="KW-0699">rRNA-binding</keyword>
<protein>
    <recommendedName>
        <fullName evidence="5">Large ribosomal subunit protein uL2</fullName>
    </recommendedName>
</protein>
<comment type="subunit">
    <text evidence="5">Part of the 50S ribosomal subunit. Forms a bridge to the 30S subunit in the 70S ribosome.</text>
</comment>
<sequence length="287" mass="31764">MGIRSYKPYTSSTRQQSVSDFAEVTKDRPEKSLVAKKHRVKGRNNRGVITCRHRGGGHKRRYRVIDFRRNKFNIPARVAAIEYDPNRNARIALLFYTDGEKRYILHPRGLEVGSTVISGETVPIEVGNCMPLGNMPLGTSVHNVELVAGRGGQIVRAAGATAQVVAKEGDYVTLRLPSTEVRMVRRECYATIGQVGNAEVRNISLGKAGRTRHKGRRPQVRGSVMNPVDHPHGGGEGRAPIGRSGPVTPWGKPALGAKTRKKDKESNRLIVRRRRRTSKRGRGGRQA</sequence>
<dbReference type="InterPro" id="IPR002171">
    <property type="entry name" value="Ribosomal_uL2"/>
</dbReference>
<dbReference type="Pfam" id="PF00181">
    <property type="entry name" value="Ribosomal_L2_N"/>
    <property type="match status" value="1"/>
</dbReference>
<feature type="region of interest" description="Disordered" evidence="6">
    <location>
        <begin position="1"/>
        <end position="25"/>
    </location>
</feature>
<feature type="domain" description="Large ribosomal subunit protein uL2 C-terminal" evidence="7">
    <location>
        <begin position="124"/>
        <end position="253"/>
    </location>
</feature>
<proteinExistence type="inferred from homology"/>
<feature type="domain" description="Large ribosomal subunit protein uL2 RNA-binding" evidence="8">
    <location>
        <begin position="42"/>
        <end position="118"/>
    </location>
</feature>
<dbReference type="EMBL" id="JAQOSQ010000001">
    <property type="protein sequence ID" value="MDJ1181846.1"/>
    <property type="molecule type" value="Genomic_DNA"/>
</dbReference>
<evidence type="ECO:0000256" key="6">
    <source>
        <dbReference type="SAM" id="MobiDB-lite"/>
    </source>
</evidence>
<keyword evidence="10" id="KW-1185">Reference proteome</keyword>
<evidence type="ECO:0000313" key="10">
    <source>
        <dbReference type="Proteomes" id="UP001232992"/>
    </source>
</evidence>
<dbReference type="Gene3D" id="2.40.50.140">
    <property type="entry name" value="Nucleic acid-binding proteins"/>
    <property type="match status" value="1"/>
</dbReference>
<dbReference type="Proteomes" id="UP001232992">
    <property type="component" value="Unassembled WGS sequence"/>
</dbReference>
<dbReference type="GO" id="GO:0005840">
    <property type="term" value="C:ribosome"/>
    <property type="evidence" value="ECO:0007669"/>
    <property type="project" value="UniProtKB-KW"/>
</dbReference>
<accession>A0ABT7BRM0</accession>
<dbReference type="InterPro" id="IPR005880">
    <property type="entry name" value="Ribosomal_uL2_bac/org-type"/>
</dbReference>
<dbReference type="SUPFAM" id="SSF50104">
    <property type="entry name" value="Translation proteins SH3-like domain"/>
    <property type="match status" value="1"/>
</dbReference>
<feature type="compositionally biased region" description="Basic residues" evidence="6">
    <location>
        <begin position="270"/>
        <end position="287"/>
    </location>
</feature>
<dbReference type="PIRSF" id="PIRSF002158">
    <property type="entry name" value="Ribosomal_L2"/>
    <property type="match status" value="1"/>
</dbReference>